<dbReference type="STRING" id="269799.Gmet_1533"/>
<accession>Q39VF7</accession>
<keyword evidence="3" id="KW-0274">FAD</keyword>
<reference evidence="6 7" key="1">
    <citation type="submission" date="2005-10" db="EMBL/GenBank/DDBJ databases">
        <title>Complete sequence of Geobacter metallireducens GS-15.</title>
        <authorList>
            <consortium name="US DOE Joint Genome Institute"/>
            <person name="Copeland A."/>
            <person name="Lucas S."/>
            <person name="Lapidus A."/>
            <person name="Barry K."/>
            <person name="Detter J.C."/>
            <person name="Glavina T."/>
            <person name="Hammon N."/>
            <person name="Israni S."/>
            <person name="Pitluck S."/>
            <person name="Di Bartolo G."/>
            <person name="Chain P."/>
            <person name="Schmutz J."/>
            <person name="Larimer F."/>
            <person name="Land M."/>
            <person name="Kyrpides N."/>
            <person name="Ivanova N."/>
            <person name="Richardson P."/>
        </authorList>
    </citation>
    <scope>NUCLEOTIDE SEQUENCE [LARGE SCALE GENOMIC DNA]</scope>
    <source>
        <strain evidence="7">ATCC 53774 / DSM 7210 / GS-15</strain>
    </source>
</reference>
<dbReference type="GO" id="GO:0008202">
    <property type="term" value="P:steroid metabolic process"/>
    <property type="evidence" value="ECO:0007669"/>
    <property type="project" value="UniProtKB-ARBA"/>
</dbReference>
<name>Q39VF7_GEOMG</name>
<keyword evidence="2" id="KW-0285">Flavoprotein</keyword>
<dbReference type="InterPro" id="IPR027477">
    <property type="entry name" value="Succ_DH/fumarate_Rdtase_cat_sf"/>
</dbReference>
<reference evidence="6 7" key="2">
    <citation type="journal article" date="2009" name="BMC Microbiol.">
        <title>The genome sequence of Geobacter metallireducens: features of metabolism, physiology and regulation common and dissimilar to Geobacter sulfurreducens.</title>
        <authorList>
            <person name="Aklujkar M."/>
            <person name="Krushkal J."/>
            <person name="DiBartolo G."/>
            <person name="Lapidus A."/>
            <person name="Land M.L."/>
            <person name="Lovley D.R."/>
        </authorList>
    </citation>
    <scope>NUCLEOTIDE SEQUENCE [LARGE SCALE GENOMIC DNA]</scope>
    <source>
        <strain evidence="7">ATCC 53774 / DSM 7210 / GS-15</strain>
    </source>
</reference>
<keyword evidence="4" id="KW-0560">Oxidoreductase</keyword>
<evidence type="ECO:0000256" key="2">
    <source>
        <dbReference type="ARBA" id="ARBA00022630"/>
    </source>
</evidence>
<dbReference type="KEGG" id="gme:Gmet_1533"/>
<evidence type="ECO:0000259" key="5">
    <source>
        <dbReference type="Pfam" id="PF00890"/>
    </source>
</evidence>
<dbReference type="InterPro" id="IPR003953">
    <property type="entry name" value="FAD-dep_OxRdtase_2_FAD-bd"/>
</dbReference>
<evidence type="ECO:0000256" key="1">
    <source>
        <dbReference type="ARBA" id="ARBA00001974"/>
    </source>
</evidence>
<organism evidence="6 7">
    <name type="scientific">Geobacter metallireducens (strain ATCC 53774 / DSM 7210 / GS-15)</name>
    <dbReference type="NCBI Taxonomy" id="269799"/>
    <lineage>
        <taxon>Bacteria</taxon>
        <taxon>Pseudomonadati</taxon>
        <taxon>Thermodesulfobacteriota</taxon>
        <taxon>Desulfuromonadia</taxon>
        <taxon>Geobacterales</taxon>
        <taxon>Geobacteraceae</taxon>
        <taxon>Geobacter</taxon>
    </lineage>
</organism>
<dbReference type="Gene3D" id="3.50.50.60">
    <property type="entry name" value="FAD/NAD(P)-binding domain"/>
    <property type="match status" value="1"/>
</dbReference>
<evidence type="ECO:0000313" key="7">
    <source>
        <dbReference type="Proteomes" id="UP000007073"/>
    </source>
</evidence>
<dbReference type="GO" id="GO:0016491">
    <property type="term" value="F:oxidoreductase activity"/>
    <property type="evidence" value="ECO:0007669"/>
    <property type="project" value="UniProtKB-KW"/>
</dbReference>
<dbReference type="SUPFAM" id="SSF56425">
    <property type="entry name" value="Succinate dehydrogenase/fumarate reductase flavoprotein, catalytic domain"/>
    <property type="match status" value="1"/>
</dbReference>
<feature type="domain" description="FAD-dependent oxidoreductase 2 FAD-binding" evidence="5">
    <location>
        <begin position="12"/>
        <end position="466"/>
    </location>
</feature>
<dbReference type="InterPro" id="IPR036188">
    <property type="entry name" value="FAD/NAD-bd_sf"/>
</dbReference>
<dbReference type="HOGENOM" id="CLU_011398_4_3_7"/>
<evidence type="ECO:0000256" key="3">
    <source>
        <dbReference type="ARBA" id="ARBA00022827"/>
    </source>
</evidence>
<dbReference type="AlphaFoldDB" id="Q39VF7"/>
<gene>
    <name evidence="6" type="ordered locus">Gmet_1533</name>
</gene>
<protein>
    <submittedName>
        <fullName evidence="6">Oxidoreductase, flavin-binding protein</fullName>
    </submittedName>
</protein>
<evidence type="ECO:0000313" key="6">
    <source>
        <dbReference type="EMBL" id="ABB31767.1"/>
    </source>
</evidence>
<dbReference type="PANTHER" id="PTHR43400">
    <property type="entry name" value="FUMARATE REDUCTASE"/>
    <property type="match status" value="1"/>
</dbReference>
<dbReference type="eggNOG" id="COG1053">
    <property type="taxonomic scope" value="Bacteria"/>
</dbReference>
<dbReference type="EMBL" id="CP000148">
    <property type="protein sequence ID" value="ABB31767.1"/>
    <property type="molecule type" value="Genomic_DNA"/>
</dbReference>
<dbReference type="RefSeq" id="WP_004511533.1">
    <property type="nucleotide sequence ID" value="NC_007517.1"/>
</dbReference>
<proteinExistence type="predicted"/>
<dbReference type="PANTHER" id="PTHR43400:SF10">
    <property type="entry name" value="3-OXOSTEROID 1-DEHYDROGENASE"/>
    <property type="match status" value="1"/>
</dbReference>
<dbReference type="Gene3D" id="3.90.700.10">
    <property type="entry name" value="Succinate dehydrogenase/fumarate reductase flavoprotein, catalytic domain"/>
    <property type="match status" value="1"/>
</dbReference>
<dbReference type="Proteomes" id="UP000007073">
    <property type="component" value="Chromosome"/>
</dbReference>
<dbReference type="Pfam" id="PF00890">
    <property type="entry name" value="FAD_binding_2"/>
    <property type="match status" value="1"/>
</dbReference>
<evidence type="ECO:0000256" key="4">
    <source>
        <dbReference type="ARBA" id="ARBA00023002"/>
    </source>
</evidence>
<sequence>MNPATSWDRTVDVVVIGYGGAGATAAIAAHDAGAATLVLESTPQGGGNTLVSFGGFISHNDPIKALAYVRALFDSSHSDRDDRLLRVFVEESAKTPDWLKTLDNEVAFQTYGGAGYPQLAGAEAIIRYVVKGANRGTTAFARNLWQLLSQAVERHRNIPVLTRTPAKRLVTGGNGEVTGVIAQSKGDEIAIQARRGVILTSGGYEFDPIMLKNSVKGSPLYSLGHPGNRGDGLRMAQKVGAALWHMNGVSCAFGFKAPEFDSALLMSIGTTGQIFVDRNGKRFVNESAVERQAGLLAVDYFDSHALSYPRIPFYLIFDENKRKREPVSGLIGLGSAGSRYSWSKDNRTEIDNGWIVQAETIADLARQLGISGLTLRDTIKQWNASVRAGKDTLFGREIKENSDLAMIHTGPFYAMEIYPSLANTQGGPRRNERAQIVDPFGDPIPGLYGAGELGSLWGLVYQGGGNIAECLAFGRIAGVSAAAGR</sequence>
<keyword evidence="7" id="KW-1185">Reference proteome</keyword>
<dbReference type="InterPro" id="IPR050315">
    <property type="entry name" value="FAD-oxidoreductase_2"/>
</dbReference>
<dbReference type="SUPFAM" id="SSF51905">
    <property type="entry name" value="FAD/NAD(P)-binding domain"/>
    <property type="match status" value="1"/>
</dbReference>
<comment type="cofactor">
    <cofactor evidence="1">
        <name>FAD</name>
        <dbReference type="ChEBI" id="CHEBI:57692"/>
    </cofactor>
</comment>